<gene>
    <name evidence="2" type="ORF">ACAOBT_LOCUS27885</name>
</gene>
<proteinExistence type="predicted"/>
<dbReference type="InterPro" id="IPR029526">
    <property type="entry name" value="PGBD"/>
</dbReference>
<sequence length="427" mass="48597">MPHLNSLYFQPEESANKEYDFGNIRVDKVQINDESEPYADSEDDYIPFELSDSTNSSAVCNESEHEDLNSDIDDNTGYVTSSANPTFHNWGPCENDPNDFGFSGQSGLKLSDMDLSSPYAIFRQFITDEILDIMVQETNRYASEYIRTHQLRPRSFVSKWTGTNRDNADPAAKTDRLHKIKNLLNLICQQFQDTLSPGESVVIGETMVPWRGSVQLCNVLLKAKTYLCGTLRSNRRGNPVGVTKMVLKKGEIYGEQNNVGIRVMKWVDKRPVLMISSVPSHKPELTEKKIKGEDVMKPQQLLLTIKRKKTLMSQIKCHHITRPLGKASSGTKRELIKLTENNYEAQEKGEDDELVPAPKELTLKTLNKCFTKAHDLIELLIREDPTMERSLKSKREVFAALAPYKEIEKNLRNEAKQSKITSYLSKN</sequence>
<evidence type="ECO:0000313" key="2">
    <source>
        <dbReference type="EMBL" id="CAH2004236.1"/>
    </source>
</evidence>
<evidence type="ECO:0000313" key="3">
    <source>
        <dbReference type="Proteomes" id="UP001152888"/>
    </source>
</evidence>
<organism evidence="2 3">
    <name type="scientific">Acanthoscelides obtectus</name>
    <name type="common">Bean weevil</name>
    <name type="synonym">Bruchus obtectus</name>
    <dbReference type="NCBI Taxonomy" id="200917"/>
    <lineage>
        <taxon>Eukaryota</taxon>
        <taxon>Metazoa</taxon>
        <taxon>Ecdysozoa</taxon>
        <taxon>Arthropoda</taxon>
        <taxon>Hexapoda</taxon>
        <taxon>Insecta</taxon>
        <taxon>Pterygota</taxon>
        <taxon>Neoptera</taxon>
        <taxon>Endopterygota</taxon>
        <taxon>Coleoptera</taxon>
        <taxon>Polyphaga</taxon>
        <taxon>Cucujiformia</taxon>
        <taxon>Chrysomeloidea</taxon>
        <taxon>Chrysomelidae</taxon>
        <taxon>Bruchinae</taxon>
        <taxon>Bruchini</taxon>
        <taxon>Acanthoscelides</taxon>
    </lineage>
</organism>
<dbReference type="Pfam" id="PF13843">
    <property type="entry name" value="DDE_Tnp_1_7"/>
    <property type="match status" value="1"/>
</dbReference>
<comment type="caution">
    <text evidence="2">The sequence shown here is derived from an EMBL/GenBank/DDBJ whole genome shotgun (WGS) entry which is preliminary data.</text>
</comment>
<dbReference type="PANTHER" id="PTHR46599">
    <property type="entry name" value="PIGGYBAC TRANSPOSABLE ELEMENT-DERIVED PROTEIN 4"/>
    <property type="match status" value="1"/>
</dbReference>
<dbReference type="AlphaFoldDB" id="A0A9P0M0M0"/>
<dbReference type="OrthoDB" id="8194752at2759"/>
<accession>A0A9P0M0M0</accession>
<dbReference type="EMBL" id="CAKOFQ010007581">
    <property type="protein sequence ID" value="CAH2004236.1"/>
    <property type="molecule type" value="Genomic_DNA"/>
</dbReference>
<reference evidence="2" key="1">
    <citation type="submission" date="2022-03" db="EMBL/GenBank/DDBJ databases">
        <authorList>
            <person name="Sayadi A."/>
        </authorList>
    </citation>
    <scope>NUCLEOTIDE SEQUENCE</scope>
</reference>
<protein>
    <recommendedName>
        <fullName evidence="1">PiggyBac transposable element-derived protein domain-containing protein</fullName>
    </recommendedName>
</protein>
<name>A0A9P0M0M0_ACAOB</name>
<feature type="domain" description="PiggyBac transposable element-derived protein" evidence="1">
    <location>
        <begin position="213"/>
        <end position="300"/>
    </location>
</feature>
<evidence type="ECO:0000259" key="1">
    <source>
        <dbReference type="Pfam" id="PF13843"/>
    </source>
</evidence>
<keyword evidence="3" id="KW-1185">Reference proteome</keyword>
<dbReference type="PANTHER" id="PTHR46599:SF3">
    <property type="entry name" value="PIGGYBAC TRANSPOSABLE ELEMENT-DERIVED PROTEIN 4"/>
    <property type="match status" value="1"/>
</dbReference>
<dbReference type="Proteomes" id="UP001152888">
    <property type="component" value="Unassembled WGS sequence"/>
</dbReference>